<dbReference type="GO" id="GO:0003677">
    <property type="term" value="F:DNA binding"/>
    <property type="evidence" value="ECO:0007669"/>
    <property type="project" value="UniProtKB-KW"/>
</dbReference>
<dbReference type="Pfam" id="PF00196">
    <property type="entry name" value="GerE"/>
    <property type="match status" value="1"/>
</dbReference>
<protein>
    <submittedName>
        <fullName evidence="5">Transcriptional regulator vpst</fullName>
    </submittedName>
</protein>
<keyword evidence="1" id="KW-0805">Transcription regulation</keyword>
<evidence type="ECO:0000259" key="4">
    <source>
        <dbReference type="PROSITE" id="PS50043"/>
    </source>
</evidence>
<dbReference type="SMART" id="SM00421">
    <property type="entry name" value="HTH_LUXR"/>
    <property type="match status" value="1"/>
</dbReference>
<feature type="domain" description="HTH luxR-type" evidence="4">
    <location>
        <begin position="212"/>
        <end position="276"/>
    </location>
</feature>
<evidence type="ECO:0000256" key="3">
    <source>
        <dbReference type="ARBA" id="ARBA00023163"/>
    </source>
</evidence>
<dbReference type="Gene3D" id="3.30.450.40">
    <property type="match status" value="1"/>
</dbReference>
<dbReference type="InterPro" id="IPR029016">
    <property type="entry name" value="GAF-like_dom_sf"/>
</dbReference>
<dbReference type="InterPro" id="IPR036388">
    <property type="entry name" value="WH-like_DNA-bd_sf"/>
</dbReference>
<keyword evidence="2" id="KW-0238">DNA-binding</keyword>
<comment type="caution">
    <text evidence="5">The sequence shown here is derived from an EMBL/GenBank/DDBJ whole genome shotgun (WGS) entry which is preliminary data.</text>
</comment>
<dbReference type="SUPFAM" id="SSF46894">
    <property type="entry name" value="C-terminal effector domain of the bipartite response regulators"/>
    <property type="match status" value="1"/>
</dbReference>
<dbReference type="SUPFAM" id="SSF55781">
    <property type="entry name" value="GAF domain-like"/>
    <property type="match status" value="1"/>
</dbReference>
<dbReference type="PANTHER" id="PTHR44688">
    <property type="entry name" value="DNA-BINDING TRANSCRIPTIONAL ACTIVATOR DEVR_DOSR"/>
    <property type="match status" value="1"/>
</dbReference>
<evidence type="ECO:0000313" key="5">
    <source>
        <dbReference type="EMBL" id="KUG02496.1"/>
    </source>
</evidence>
<dbReference type="EMBL" id="LNQE01001918">
    <property type="protein sequence ID" value="KUG02496.1"/>
    <property type="molecule type" value="Genomic_DNA"/>
</dbReference>
<gene>
    <name evidence="5" type="ORF">ASZ90_020128</name>
</gene>
<name>A0A0W8E1I0_9ZZZZ</name>
<organism evidence="5">
    <name type="scientific">hydrocarbon metagenome</name>
    <dbReference type="NCBI Taxonomy" id="938273"/>
    <lineage>
        <taxon>unclassified sequences</taxon>
        <taxon>metagenomes</taxon>
        <taxon>ecological metagenomes</taxon>
    </lineage>
</organism>
<dbReference type="PROSITE" id="PS50043">
    <property type="entry name" value="HTH_LUXR_2"/>
    <property type="match status" value="1"/>
</dbReference>
<dbReference type="Gene3D" id="1.10.10.10">
    <property type="entry name" value="Winged helix-like DNA-binding domain superfamily/Winged helix DNA-binding domain"/>
    <property type="match status" value="1"/>
</dbReference>
<proteinExistence type="predicted"/>
<evidence type="ECO:0000256" key="1">
    <source>
        <dbReference type="ARBA" id="ARBA00023015"/>
    </source>
</evidence>
<dbReference type="InterPro" id="IPR000792">
    <property type="entry name" value="Tscrpt_reg_LuxR_C"/>
</dbReference>
<accession>A0A0W8E1I0</accession>
<dbReference type="AlphaFoldDB" id="A0A0W8E1I0"/>
<dbReference type="GO" id="GO:0006355">
    <property type="term" value="P:regulation of DNA-templated transcription"/>
    <property type="evidence" value="ECO:0007669"/>
    <property type="project" value="InterPro"/>
</dbReference>
<dbReference type="CDD" id="cd06170">
    <property type="entry name" value="LuxR_C_like"/>
    <property type="match status" value="1"/>
</dbReference>
<evidence type="ECO:0000256" key="2">
    <source>
        <dbReference type="ARBA" id="ARBA00023125"/>
    </source>
</evidence>
<dbReference type="PANTHER" id="PTHR44688:SF16">
    <property type="entry name" value="DNA-BINDING TRANSCRIPTIONAL ACTIVATOR DEVR_DOSR"/>
    <property type="match status" value="1"/>
</dbReference>
<dbReference type="PROSITE" id="PS00622">
    <property type="entry name" value="HTH_LUXR_1"/>
    <property type="match status" value="1"/>
</dbReference>
<dbReference type="InterPro" id="IPR016032">
    <property type="entry name" value="Sig_transdc_resp-reg_C-effctor"/>
</dbReference>
<sequence length="276" mass="31841">MLDSKDFKIYNSLIYELYHSSNLDKVRSMVLDNLIHLVPYDNAAFFLADPCTEAFLEPLLYGLDKQRFKQYQEYYEEKDEYKTAVFSHGPIPAVDRCSDYMDYRLWQKNEHRSDFLLPQGIYHIACIQILKDEQLVGEISLHRKSCAPDFSDREMYILKMLHSHINSIFINLTAVDLDGKSKSEGGSAGLINLDPLALLPDPSRENNASSPIKTTHKSLTKRERDIIILIAQGKTNQEIARQLYISENTVKTYIKRMFAKLGVKSRSELVFAIYLS</sequence>
<reference evidence="5" key="1">
    <citation type="journal article" date="2015" name="Proc. Natl. Acad. Sci. U.S.A.">
        <title>Networks of energetic and metabolic interactions define dynamics in microbial communities.</title>
        <authorList>
            <person name="Embree M."/>
            <person name="Liu J.K."/>
            <person name="Al-Bassam M.M."/>
            <person name="Zengler K."/>
        </authorList>
    </citation>
    <scope>NUCLEOTIDE SEQUENCE</scope>
</reference>
<dbReference type="PRINTS" id="PR00038">
    <property type="entry name" value="HTHLUXR"/>
</dbReference>
<keyword evidence="3" id="KW-0804">Transcription</keyword>